<accession>A0A915IFT2</accession>
<dbReference type="WBParaSite" id="nRc.2.0.1.t13000-RA">
    <property type="protein sequence ID" value="nRc.2.0.1.t13000-RA"/>
    <property type="gene ID" value="nRc.2.0.1.g13000"/>
</dbReference>
<reference evidence="2" key="1">
    <citation type="submission" date="2022-11" db="UniProtKB">
        <authorList>
            <consortium name="WormBaseParasite"/>
        </authorList>
    </citation>
    <scope>IDENTIFICATION</scope>
</reference>
<protein>
    <submittedName>
        <fullName evidence="2">Uncharacterized protein</fullName>
    </submittedName>
</protein>
<keyword evidence="1" id="KW-1185">Reference proteome</keyword>
<name>A0A915IFT2_ROMCU</name>
<dbReference type="Proteomes" id="UP000887565">
    <property type="component" value="Unplaced"/>
</dbReference>
<dbReference type="AlphaFoldDB" id="A0A915IFT2"/>
<proteinExistence type="predicted"/>
<evidence type="ECO:0000313" key="1">
    <source>
        <dbReference type="Proteomes" id="UP000887565"/>
    </source>
</evidence>
<organism evidence="1 2">
    <name type="scientific">Romanomermis culicivorax</name>
    <name type="common">Nematode worm</name>
    <dbReference type="NCBI Taxonomy" id="13658"/>
    <lineage>
        <taxon>Eukaryota</taxon>
        <taxon>Metazoa</taxon>
        <taxon>Ecdysozoa</taxon>
        <taxon>Nematoda</taxon>
        <taxon>Enoplea</taxon>
        <taxon>Dorylaimia</taxon>
        <taxon>Mermithida</taxon>
        <taxon>Mermithoidea</taxon>
        <taxon>Mermithidae</taxon>
        <taxon>Romanomermis</taxon>
    </lineage>
</organism>
<evidence type="ECO:0000313" key="2">
    <source>
        <dbReference type="WBParaSite" id="nRc.2.0.1.t13000-RA"/>
    </source>
</evidence>
<sequence>MKSVFDDGLDCGKATIVSTMDEKVLRISSSDDDSLLLEELSVLYDRLFVFSLSALSIQVQHKKICARTTPNCVRFARLMQQARTVHTKLGWKISSQFSFFDYHGLQVKKRKPNPFGSSPETHTLGGLGNLECQKLRKNSLHSAGKI</sequence>